<dbReference type="InterPro" id="IPR038732">
    <property type="entry name" value="HpyO/CreE_NAD-binding"/>
</dbReference>
<dbReference type="Pfam" id="PF13454">
    <property type="entry name" value="NAD_binding_9"/>
    <property type="match status" value="1"/>
</dbReference>
<gene>
    <name evidence="2" type="ORF">LJ656_30380</name>
</gene>
<dbReference type="Gene3D" id="3.50.50.60">
    <property type="entry name" value="FAD/NAD(P)-binding domain"/>
    <property type="match status" value="1"/>
</dbReference>
<feature type="domain" description="FAD-dependent urate hydroxylase HpyO/Asp monooxygenase CreE-like FAD/NAD(P)-binding" evidence="1">
    <location>
        <begin position="11"/>
        <end position="158"/>
    </location>
</feature>
<sequence length="479" mass="52514">MVNATGKREVVIVGGGVAGIAAFVSAVRNRSVSRIDIVDPRGIGNGIAFATTEPALLCNTSVETMSLLDDDPYDFLHYLRAQAMTVSPDAFVPRFLVSRYLADRYSHYRMLARDADVGHRHFRATARTIEKHPAGGYRVLLDDGTSLQASDVVICTGSGAPFLPDALRSHIGAPALFECLYPERRVIEHLPASCRVLVLGSRLSAVDAALLACGAGHSVVMASPSGRLPAVRTATPRQCPVEIDEAAIARLDLSSPLLYRRLLRQVARSAEGVAGRPLRSQIDRSTYAAERLARETGLARNGATDWQNILVRYMDLAEQLLRGGTLETRNRALSNCATAVGRYLFALPLETAEKLLRYMSEGRLQVKPAVPERLRRDERWRVEWTSGALDSFDVVICATGFQRQRFHATHDSLALTADPLLPVTAPRVSQDLRVWLPEASDPERIWTAGIASYLAAPMVNAVYQSVRQATEITGAWRFS</sequence>
<dbReference type="EMBL" id="JAJITD010000021">
    <property type="protein sequence ID" value="MCC8396889.1"/>
    <property type="molecule type" value="Genomic_DNA"/>
</dbReference>
<keyword evidence="3" id="KW-1185">Reference proteome</keyword>
<evidence type="ECO:0000259" key="1">
    <source>
        <dbReference type="Pfam" id="PF13454"/>
    </source>
</evidence>
<comment type="caution">
    <text evidence="2">The sequence shown here is derived from an EMBL/GenBank/DDBJ whole genome shotgun (WGS) entry which is preliminary data.</text>
</comment>
<dbReference type="InterPro" id="IPR052189">
    <property type="entry name" value="L-asp_N-monooxygenase_NS-form"/>
</dbReference>
<protein>
    <submittedName>
        <fullName evidence="2">FAD/NAD(P)-binding protein</fullName>
    </submittedName>
</protein>
<evidence type="ECO:0000313" key="3">
    <source>
        <dbReference type="Proteomes" id="UP001431019"/>
    </source>
</evidence>
<reference evidence="2 3" key="1">
    <citation type="submission" date="2021-11" db="EMBL/GenBank/DDBJ databases">
        <authorList>
            <person name="Oh E.-T."/>
            <person name="Kim S.-B."/>
        </authorList>
    </citation>
    <scope>NUCLEOTIDE SEQUENCE [LARGE SCALE GENOMIC DNA]</scope>
    <source>
        <strain evidence="2 3">MMS20-SJTR3</strain>
    </source>
</reference>
<proteinExistence type="predicted"/>
<dbReference type="PANTHER" id="PTHR40254">
    <property type="entry name" value="BLR0577 PROTEIN"/>
    <property type="match status" value="1"/>
</dbReference>
<organism evidence="2 3">
    <name type="scientific">Paraburkholderia sejongensis</name>
    <dbReference type="NCBI Taxonomy" id="2886946"/>
    <lineage>
        <taxon>Bacteria</taxon>
        <taxon>Pseudomonadati</taxon>
        <taxon>Pseudomonadota</taxon>
        <taxon>Betaproteobacteria</taxon>
        <taxon>Burkholderiales</taxon>
        <taxon>Burkholderiaceae</taxon>
        <taxon>Paraburkholderia</taxon>
    </lineage>
</organism>
<evidence type="ECO:0000313" key="2">
    <source>
        <dbReference type="EMBL" id="MCC8396889.1"/>
    </source>
</evidence>
<dbReference type="RefSeq" id="WP_230513165.1">
    <property type="nucleotide sequence ID" value="NZ_JAJITD010000021.1"/>
</dbReference>
<accession>A0ABS8K406</accession>
<name>A0ABS8K406_9BURK</name>
<dbReference type="SUPFAM" id="SSF51905">
    <property type="entry name" value="FAD/NAD(P)-binding domain"/>
    <property type="match status" value="2"/>
</dbReference>
<dbReference type="Proteomes" id="UP001431019">
    <property type="component" value="Unassembled WGS sequence"/>
</dbReference>
<dbReference type="PANTHER" id="PTHR40254:SF1">
    <property type="entry name" value="BLR0577 PROTEIN"/>
    <property type="match status" value="1"/>
</dbReference>
<dbReference type="InterPro" id="IPR036188">
    <property type="entry name" value="FAD/NAD-bd_sf"/>
</dbReference>
<dbReference type="PRINTS" id="PR00368">
    <property type="entry name" value="FADPNR"/>
</dbReference>